<feature type="transmembrane region" description="Helical" evidence="1">
    <location>
        <begin position="78"/>
        <end position="97"/>
    </location>
</feature>
<organism evidence="2 3">
    <name type="scientific">Kitasatospora kazusensis</name>
    <dbReference type="NCBI Taxonomy" id="407974"/>
    <lineage>
        <taxon>Bacteria</taxon>
        <taxon>Bacillati</taxon>
        <taxon>Actinomycetota</taxon>
        <taxon>Actinomycetes</taxon>
        <taxon>Kitasatosporales</taxon>
        <taxon>Streptomycetaceae</taxon>
        <taxon>Kitasatospora</taxon>
    </lineage>
</organism>
<proteinExistence type="predicted"/>
<dbReference type="Proteomes" id="UP001422759">
    <property type="component" value="Unassembled WGS sequence"/>
</dbReference>
<name>A0ABN3AB33_9ACTN</name>
<keyword evidence="1" id="KW-1133">Transmembrane helix</keyword>
<dbReference type="EMBL" id="BAAANT010000064">
    <property type="protein sequence ID" value="GAA2157933.1"/>
    <property type="molecule type" value="Genomic_DNA"/>
</dbReference>
<keyword evidence="1" id="KW-0472">Membrane</keyword>
<dbReference type="RefSeq" id="WP_344469450.1">
    <property type="nucleotide sequence ID" value="NZ_BAAANT010000064.1"/>
</dbReference>
<gene>
    <name evidence="2" type="ORF">GCM10009760_60500</name>
</gene>
<keyword evidence="1" id="KW-0812">Transmembrane</keyword>
<comment type="caution">
    <text evidence="2">The sequence shown here is derived from an EMBL/GenBank/DDBJ whole genome shotgun (WGS) entry which is preliminary data.</text>
</comment>
<keyword evidence="3" id="KW-1185">Reference proteome</keyword>
<protein>
    <recommendedName>
        <fullName evidence="4">ABC transporter permease</fullName>
    </recommendedName>
</protein>
<evidence type="ECO:0008006" key="4">
    <source>
        <dbReference type="Google" id="ProtNLM"/>
    </source>
</evidence>
<sequence length="100" mass="10665">MATTTTADAIVPRPPRTAFESARSALGALVRRDLLVLRRHFGEFVLRTIMQPFLLVFIFLYVFPTIGQGVGGGGGRAGESAFATVLVPGVVAISIMFQGI</sequence>
<evidence type="ECO:0000256" key="1">
    <source>
        <dbReference type="SAM" id="Phobius"/>
    </source>
</evidence>
<evidence type="ECO:0000313" key="3">
    <source>
        <dbReference type="Proteomes" id="UP001422759"/>
    </source>
</evidence>
<feature type="transmembrane region" description="Helical" evidence="1">
    <location>
        <begin position="44"/>
        <end position="66"/>
    </location>
</feature>
<accession>A0ABN3AB33</accession>
<evidence type="ECO:0000313" key="2">
    <source>
        <dbReference type="EMBL" id="GAA2157933.1"/>
    </source>
</evidence>
<reference evidence="2 3" key="1">
    <citation type="journal article" date="2019" name="Int. J. Syst. Evol. Microbiol.">
        <title>The Global Catalogue of Microorganisms (GCM) 10K type strain sequencing project: providing services to taxonomists for standard genome sequencing and annotation.</title>
        <authorList>
            <consortium name="The Broad Institute Genomics Platform"/>
            <consortium name="The Broad Institute Genome Sequencing Center for Infectious Disease"/>
            <person name="Wu L."/>
            <person name="Ma J."/>
        </authorList>
    </citation>
    <scope>NUCLEOTIDE SEQUENCE [LARGE SCALE GENOMIC DNA]</scope>
    <source>
        <strain evidence="2 3">JCM 14560</strain>
    </source>
</reference>